<dbReference type="AlphaFoldDB" id="A0AAF0QS50"/>
<sequence>MYVGDLMCILSLKSLGVKESLSYEEVPVKNLDCQSSEVEKQRSCFRESSLKESIS</sequence>
<organism evidence="1 2">
    <name type="scientific">Solanum verrucosum</name>
    <dbReference type="NCBI Taxonomy" id="315347"/>
    <lineage>
        <taxon>Eukaryota</taxon>
        <taxon>Viridiplantae</taxon>
        <taxon>Streptophyta</taxon>
        <taxon>Embryophyta</taxon>
        <taxon>Tracheophyta</taxon>
        <taxon>Spermatophyta</taxon>
        <taxon>Magnoliopsida</taxon>
        <taxon>eudicotyledons</taxon>
        <taxon>Gunneridae</taxon>
        <taxon>Pentapetalae</taxon>
        <taxon>asterids</taxon>
        <taxon>lamiids</taxon>
        <taxon>Solanales</taxon>
        <taxon>Solanaceae</taxon>
        <taxon>Solanoideae</taxon>
        <taxon>Solaneae</taxon>
        <taxon>Solanum</taxon>
    </lineage>
</organism>
<protein>
    <submittedName>
        <fullName evidence="1">Uncharacterized protein</fullName>
    </submittedName>
</protein>
<gene>
    <name evidence="1" type="ORF">MTR67_022634</name>
</gene>
<evidence type="ECO:0000313" key="2">
    <source>
        <dbReference type="Proteomes" id="UP001234989"/>
    </source>
</evidence>
<evidence type="ECO:0000313" key="1">
    <source>
        <dbReference type="EMBL" id="WMV29249.1"/>
    </source>
</evidence>
<proteinExistence type="predicted"/>
<name>A0AAF0QS50_SOLVR</name>
<accession>A0AAF0QS50</accession>
<dbReference type="Proteomes" id="UP001234989">
    <property type="component" value="Chromosome 5"/>
</dbReference>
<reference evidence="1" key="1">
    <citation type="submission" date="2023-08" db="EMBL/GenBank/DDBJ databases">
        <title>A de novo genome assembly of Solanum verrucosum Schlechtendal, a Mexican diploid species geographically isolated from the other diploid A-genome species in potato relatives.</title>
        <authorList>
            <person name="Hosaka K."/>
        </authorList>
    </citation>
    <scope>NUCLEOTIDE SEQUENCE</scope>
    <source>
        <tissue evidence="1">Young leaves</tissue>
    </source>
</reference>
<dbReference type="EMBL" id="CP133616">
    <property type="protein sequence ID" value="WMV29249.1"/>
    <property type="molecule type" value="Genomic_DNA"/>
</dbReference>
<keyword evidence="2" id="KW-1185">Reference proteome</keyword>